<dbReference type="GeneTree" id="ENSGT00940000155133"/>
<dbReference type="PROSITE" id="PS51377">
    <property type="entry name" value="KIND"/>
    <property type="match status" value="1"/>
</dbReference>
<dbReference type="PANTHER" id="PTHR46900:SF4">
    <property type="entry name" value="FERM AND PDZ DOMAIN CONTAINING 2"/>
    <property type="match status" value="1"/>
</dbReference>
<evidence type="ECO:0000259" key="2">
    <source>
        <dbReference type="PROSITE" id="PS51377"/>
    </source>
</evidence>
<reference evidence="3" key="3">
    <citation type="submission" date="2025-09" db="UniProtKB">
        <authorList>
            <consortium name="Ensembl"/>
        </authorList>
    </citation>
    <scope>IDENTIFICATION</scope>
</reference>
<proteinExistence type="predicted"/>
<dbReference type="InterPro" id="IPR011019">
    <property type="entry name" value="KIND_dom"/>
</dbReference>
<reference evidence="3" key="2">
    <citation type="submission" date="2025-08" db="UniProtKB">
        <authorList>
            <consortium name="Ensembl"/>
        </authorList>
    </citation>
    <scope>IDENTIFICATION</scope>
</reference>
<dbReference type="Ensembl" id="ENSDCDT00010001291.1">
    <property type="protein sequence ID" value="ENSDCDP00010001232.1"/>
    <property type="gene ID" value="ENSDCDG00010000657.1"/>
</dbReference>
<evidence type="ECO:0000313" key="3">
    <source>
        <dbReference type="Ensembl" id="ENSDCDP00010001232.1"/>
    </source>
</evidence>
<reference evidence="3 4" key="1">
    <citation type="submission" date="2020-06" db="EMBL/GenBank/DDBJ databases">
        <authorList>
            <consortium name="Wellcome Sanger Institute Data Sharing"/>
        </authorList>
    </citation>
    <scope>NUCLEOTIDE SEQUENCE [LARGE SCALE GENOMIC DNA]</scope>
</reference>
<dbReference type="Proteomes" id="UP000694580">
    <property type="component" value="Chromosome 2"/>
</dbReference>
<sequence length="195" mass="21203">MSRTFVTLAEVLEARGGPLVEDEVWSLLLGAAESLLGLAYKAQGSIITPSSMLLSGTGMLAFKNCALSDAVSMFTAPEMLQGRQLSTKYITSLSVYYHLPQDQPIQLSDALNSLLLGMCEDLAHRRPNLTSTLEACQLHHSDALLPASLSDGGSQLGSRSQMIRKRLHGTNNTQCSLFMSFTMQMLIIPKITIIQ</sequence>
<dbReference type="PANTHER" id="PTHR46900">
    <property type="entry name" value="TYROSINE-PROTEIN PHOSPHATASE NON-RECEPTOR TYPE 13"/>
    <property type="match status" value="1"/>
</dbReference>
<organism evidence="3 4">
    <name type="scientific">Denticeps clupeoides</name>
    <name type="common">denticle herring</name>
    <dbReference type="NCBI Taxonomy" id="299321"/>
    <lineage>
        <taxon>Eukaryota</taxon>
        <taxon>Metazoa</taxon>
        <taxon>Chordata</taxon>
        <taxon>Craniata</taxon>
        <taxon>Vertebrata</taxon>
        <taxon>Euteleostomi</taxon>
        <taxon>Actinopterygii</taxon>
        <taxon>Neopterygii</taxon>
        <taxon>Teleostei</taxon>
        <taxon>Clupei</taxon>
        <taxon>Clupeiformes</taxon>
        <taxon>Denticipitoidei</taxon>
        <taxon>Denticipitidae</taxon>
        <taxon>Denticeps</taxon>
    </lineage>
</organism>
<dbReference type="InterPro" id="IPR052074">
    <property type="entry name" value="NonRcpt_TyrProt_Phosphatase"/>
</dbReference>
<name>A0AAY3ZWS1_9TELE</name>
<dbReference type="AlphaFoldDB" id="A0AAY3ZWS1"/>
<evidence type="ECO:0000256" key="1">
    <source>
        <dbReference type="ARBA" id="ARBA00022737"/>
    </source>
</evidence>
<feature type="domain" description="KIND" evidence="2">
    <location>
        <begin position="6"/>
        <end position="174"/>
    </location>
</feature>
<evidence type="ECO:0000313" key="4">
    <source>
        <dbReference type="Proteomes" id="UP000694580"/>
    </source>
</evidence>
<keyword evidence="1" id="KW-0677">Repeat</keyword>
<dbReference type="Gene3D" id="1.10.510.10">
    <property type="entry name" value="Transferase(Phosphotransferase) domain 1"/>
    <property type="match status" value="1"/>
</dbReference>
<accession>A0AAY3ZWS1</accession>
<protein>
    <recommendedName>
        <fullName evidence="2">KIND domain-containing protein</fullName>
    </recommendedName>
</protein>
<keyword evidence="4" id="KW-1185">Reference proteome</keyword>
<dbReference type="SMART" id="SM00750">
    <property type="entry name" value="KIND"/>
    <property type="match status" value="1"/>
</dbReference>